<dbReference type="InterPro" id="IPR050768">
    <property type="entry name" value="UPF0353/GerABKA_families"/>
</dbReference>
<organism evidence="6 7">
    <name type="scientific">Alkalicoccobacillus gibsonii</name>
    <dbReference type="NCBI Taxonomy" id="79881"/>
    <lineage>
        <taxon>Bacteria</taxon>
        <taxon>Bacillati</taxon>
        <taxon>Bacillota</taxon>
        <taxon>Bacilli</taxon>
        <taxon>Bacillales</taxon>
        <taxon>Bacillaceae</taxon>
        <taxon>Alkalicoccobacillus</taxon>
    </lineage>
</organism>
<evidence type="ECO:0000256" key="2">
    <source>
        <dbReference type="ARBA" id="ARBA00005278"/>
    </source>
</evidence>
<feature type="transmembrane region" description="Helical" evidence="5">
    <location>
        <begin position="362"/>
        <end position="381"/>
    </location>
</feature>
<name>A0ABU9VGY7_9BACI</name>
<sequence>MERTGTEISTDYSENLAYLKKELAIDESFDLICLELKHANRKMALILVDGFGKDAAITEIQKQLHYLDRNEQEQEVDRFEDVLMEQVIPYVELSKAKDLDQVIEEVLAGPCALIVEGFSFAIIMDTREYPVRSPEEPDTEQVIRGSKDGFVETIVMNAALIRRRVRDKTLRVKYVKVGRRSKSDLAILYIEDIADPSYVEHIHSALQAIETDGLPMADKSIEEYVFGQHYNPYPLVRYTERPDVSATHLYEGHLIVLVDGSPSAIITPTSFWHHLQHAEEYRQKPIVGAIQRLVRFTAVWSSLFLLPLWYILAIQPDLLPQALSFIGTESNGQIPLIIQFLIAEVGIEMLRMASIHTPTALATALGLVAALLIGQVAIDVGLFSPEVVLYLSMAAIGTFATPSYELSLANRIMRVVFLLLASVFGVSGYVIAVTLWVLLLCSMKVMNVPYMWPLIPFDYRAMRDVVFRAPMPLKNRRPTVLHPRDPDR</sequence>
<protein>
    <submittedName>
        <fullName evidence="6">Spore germination protein</fullName>
    </submittedName>
</protein>
<dbReference type="PIRSF" id="PIRSF005690">
    <property type="entry name" value="GerBA"/>
    <property type="match status" value="1"/>
</dbReference>
<evidence type="ECO:0000313" key="7">
    <source>
        <dbReference type="Proteomes" id="UP001418796"/>
    </source>
</evidence>
<keyword evidence="7" id="KW-1185">Reference proteome</keyword>
<dbReference type="EMBL" id="JBCITK010000001">
    <property type="protein sequence ID" value="MEN0643152.1"/>
    <property type="molecule type" value="Genomic_DNA"/>
</dbReference>
<comment type="subcellular location">
    <subcellularLocation>
        <location evidence="4">Cell membrane</location>
    </subcellularLocation>
    <subcellularLocation>
        <location evidence="1">Membrane</location>
        <topology evidence="1">Multi-pass membrane protein</topology>
    </subcellularLocation>
</comment>
<dbReference type="InterPro" id="IPR004995">
    <property type="entry name" value="Spore_Ger"/>
</dbReference>
<dbReference type="PANTHER" id="PTHR22550">
    <property type="entry name" value="SPORE GERMINATION PROTEIN"/>
    <property type="match status" value="1"/>
</dbReference>
<dbReference type="Pfam" id="PF03323">
    <property type="entry name" value="GerA"/>
    <property type="match status" value="1"/>
</dbReference>
<evidence type="ECO:0000256" key="4">
    <source>
        <dbReference type="PIRNR" id="PIRNR005690"/>
    </source>
</evidence>
<keyword evidence="3 4" id="KW-0472">Membrane</keyword>
<evidence type="ECO:0000256" key="5">
    <source>
        <dbReference type="SAM" id="Phobius"/>
    </source>
</evidence>
<feature type="transmembrane region" description="Helical" evidence="5">
    <location>
        <begin position="293"/>
        <end position="312"/>
    </location>
</feature>
<comment type="similarity">
    <text evidence="2 4">Belongs to the GerABKA family.</text>
</comment>
<reference evidence="6 7" key="1">
    <citation type="submission" date="2024-03" db="EMBL/GenBank/DDBJ databases">
        <title>Bacilli Hybrid Assemblies.</title>
        <authorList>
            <person name="Kovac J."/>
        </authorList>
    </citation>
    <scope>NUCLEOTIDE SEQUENCE [LARGE SCALE GENOMIC DNA]</scope>
    <source>
        <strain evidence="6 7">FSL R7-0666</strain>
    </source>
</reference>
<keyword evidence="5" id="KW-1133">Transmembrane helix</keyword>
<evidence type="ECO:0000256" key="3">
    <source>
        <dbReference type="ARBA" id="ARBA00023136"/>
    </source>
</evidence>
<feature type="transmembrane region" description="Helical" evidence="5">
    <location>
        <begin position="332"/>
        <end position="350"/>
    </location>
</feature>
<feature type="transmembrane region" description="Helical" evidence="5">
    <location>
        <begin position="387"/>
        <end position="404"/>
    </location>
</feature>
<evidence type="ECO:0000256" key="1">
    <source>
        <dbReference type="ARBA" id="ARBA00004141"/>
    </source>
</evidence>
<evidence type="ECO:0000313" key="6">
    <source>
        <dbReference type="EMBL" id="MEN0643152.1"/>
    </source>
</evidence>
<dbReference type="PANTHER" id="PTHR22550:SF9">
    <property type="entry name" value="STAGE V SPORULATION PROTEIN AF"/>
    <property type="match status" value="1"/>
</dbReference>
<gene>
    <name evidence="6" type="ORF">MKY91_08355</name>
</gene>
<feature type="transmembrane region" description="Helical" evidence="5">
    <location>
        <begin position="416"/>
        <end position="439"/>
    </location>
</feature>
<keyword evidence="5" id="KW-0812">Transmembrane</keyword>
<accession>A0ABU9VGY7</accession>
<comment type="caution">
    <text evidence="6">The sequence shown here is derived from an EMBL/GenBank/DDBJ whole genome shotgun (WGS) entry which is preliminary data.</text>
</comment>
<dbReference type="RefSeq" id="WP_343130126.1">
    <property type="nucleotide sequence ID" value="NZ_JBCITK010000001.1"/>
</dbReference>
<dbReference type="Proteomes" id="UP001418796">
    <property type="component" value="Unassembled WGS sequence"/>
</dbReference>
<proteinExistence type="inferred from homology"/>